<evidence type="ECO:0000313" key="16">
    <source>
        <dbReference type="Proteomes" id="UP000585226"/>
    </source>
</evidence>
<evidence type="ECO:0000256" key="11">
    <source>
        <dbReference type="ARBA" id="ARBA00026081"/>
    </source>
</evidence>
<feature type="transmembrane region" description="Helical" evidence="12">
    <location>
        <begin position="12"/>
        <end position="32"/>
    </location>
</feature>
<comment type="caution">
    <text evidence="14">The sequence shown here is derived from an EMBL/GenBank/DDBJ whole genome shotgun (WGS) entry which is preliminary data.</text>
</comment>
<dbReference type="Proteomes" id="UP000585226">
    <property type="component" value="Unassembled WGS sequence"/>
</dbReference>
<dbReference type="PANTHER" id="PTHR33529">
    <property type="entry name" value="SLR0882 PROTEIN-RELATED"/>
    <property type="match status" value="1"/>
</dbReference>
<evidence type="ECO:0000313" key="15">
    <source>
        <dbReference type="Proteomes" id="UP000572863"/>
    </source>
</evidence>
<dbReference type="EMBL" id="JACARY010000071">
    <property type="protein sequence ID" value="NWD98299.1"/>
    <property type="molecule type" value="Genomic_DNA"/>
</dbReference>
<feature type="transmembrane region" description="Helical" evidence="12">
    <location>
        <begin position="325"/>
        <end position="346"/>
    </location>
</feature>
<dbReference type="Proteomes" id="UP000572863">
    <property type="component" value="Unassembled WGS sequence"/>
</dbReference>
<keyword evidence="6" id="KW-1003">Cell membrane</keyword>
<dbReference type="NCBIfam" id="TIGR04407">
    <property type="entry name" value="LptF_YjgP"/>
    <property type="match status" value="1"/>
</dbReference>
<evidence type="ECO:0000313" key="14">
    <source>
        <dbReference type="EMBL" id="NWE91825.1"/>
    </source>
</evidence>
<evidence type="ECO:0000256" key="1">
    <source>
        <dbReference type="ARBA" id="ARBA00002265"/>
    </source>
</evidence>
<keyword evidence="8 12" id="KW-0812">Transmembrane</keyword>
<reference evidence="15 16" key="1">
    <citation type="submission" date="2020-04" db="EMBL/GenBank/DDBJ databases">
        <title>Molecular characterization of pseudomonads from Agaricus bisporus reveal novel blotch 2 pathogens in Western Europe.</title>
        <authorList>
            <person name="Taparia T."/>
            <person name="Krijger M."/>
            <person name="Haynes E."/>
            <person name="Elpinstone J.G."/>
            <person name="Noble R."/>
            <person name="Van Der Wolf J."/>
        </authorList>
    </citation>
    <scope>NUCLEOTIDE SEQUENCE [LARGE SCALE GENOMIC DNA]</scope>
    <source>
        <strain evidence="13 15">P7774</strain>
        <strain evidence="14 16">P8021</strain>
    </source>
</reference>
<dbReference type="AlphaFoldDB" id="A0A7Y8KKZ7"/>
<proteinExistence type="inferred from homology"/>
<evidence type="ECO:0000256" key="3">
    <source>
        <dbReference type="ARBA" id="ARBA00007725"/>
    </source>
</evidence>
<keyword evidence="5" id="KW-0813">Transport</keyword>
<evidence type="ECO:0000313" key="13">
    <source>
        <dbReference type="EMBL" id="NWD98299.1"/>
    </source>
</evidence>
<dbReference type="GO" id="GO:0015920">
    <property type="term" value="P:lipopolysaccharide transport"/>
    <property type="evidence" value="ECO:0007669"/>
    <property type="project" value="TreeGrafter"/>
</dbReference>
<comment type="subunit">
    <text evidence="11">Component of the lipopolysaccharide transport and assembly complex. The LptBFG transporter is composed of two ATP-binding proteins (LptB) and two transmembrane proteins (LptF and LptG).</text>
</comment>
<keyword evidence="15" id="KW-1185">Reference proteome</keyword>
<dbReference type="Pfam" id="PF03739">
    <property type="entry name" value="LptF_LptG"/>
    <property type="match status" value="1"/>
</dbReference>
<gene>
    <name evidence="14" type="primary">lptF</name>
    <name evidence="13" type="ORF">HX871_28140</name>
    <name evidence="14" type="ORF">HX893_27245</name>
</gene>
<evidence type="ECO:0000256" key="5">
    <source>
        <dbReference type="ARBA" id="ARBA00022448"/>
    </source>
</evidence>
<keyword evidence="9 12" id="KW-1133">Transmembrane helix</keyword>
<comment type="similarity">
    <text evidence="3">Belongs to the LptF/LptG family.</text>
</comment>
<evidence type="ECO:0000256" key="2">
    <source>
        <dbReference type="ARBA" id="ARBA00004429"/>
    </source>
</evidence>
<organism evidence="14 16">
    <name type="scientific">Pseudomonas reactans</name>
    <dbReference type="NCBI Taxonomy" id="117680"/>
    <lineage>
        <taxon>Bacteria</taxon>
        <taxon>Pseudomonadati</taxon>
        <taxon>Pseudomonadota</taxon>
        <taxon>Gammaproteobacteria</taxon>
        <taxon>Pseudomonadales</taxon>
        <taxon>Pseudomonadaceae</taxon>
        <taxon>Pseudomonas</taxon>
    </lineage>
</organism>
<name>A0A7Y8KKZ7_9PSED</name>
<comment type="subcellular location">
    <subcellularLocation>
        <location evidence="2">Cell inner membrane</location>
        <topology evidence="2">Multi-pass membrane protein</topology>
    </subcellularLocation>
</comment>
<feature type="transmembrane region" description="Helical" evidence="12">
    <location>
        <begin position="298"/>
        <end position="319"/>
    </location>
</feature>
<comment type="function">
    <text evidence="1">Part of the ABC transporter complex LptBFG involved in the translocation of lipopolysaccharide (LPS) from the inner membrane to the outer membrane.</text>
</comment>
<dbReference type="PANTHER" id="PTHR33529:SF7">
    <property type="entry name" value="LIPOPOLYSACCHARIDE EXPORT SYSTEM PERMEASE PROTEIN LPTF"/>
    <property type="match status" value="1"/>
</dbReference>
<dbReference type="InterPro" id="IPR005495">
    <property type="entry name" value="LptG/LptF_permease"/>
</dbReference>
<feature type="transmembrane region" description="Helical" evidence="12">
    <location>
        <begin position="99"/>
        <end position="120"/>
    </location>
</feature>
<keyword evidence="10 12" id="KW-0472">Membrane</keyword>
<protein>
    <recommendedName>
        <fullName evidence="4">Lipopolysaccharide export system permease protein LptF</fullName>
    </recommendedName>
</protein>
<dbReference type="GO" id="GO:0055085">
    <property type="term" value="P:transmembrane transport"/>
    <property type="evidence" value="ECO:0007669"/>
    <property type="project" value="InterPro"/>
</dbReference>
<dbReference type="InterPro" id="IPR030922">
    <property type="entry name" value="LptF"/>
</dbReference>
<evidence type="ECO:0000256" key="8">
    <source>
        <dbReference type="ARBA" id="ARBA00022692"/>
    </source>
</evidence>
<accession>A0A7Y8KKZ7</accession>
<dbReference type="RefSeq" id="WP_177061792.1">
    <property type="nucleotide sequence ID" value="NZ_JACARY010000071.1"/>
</dbReference>
<dbReference type="EMBL" id="JACASD010000085">
    <property type="protein sequence ID" value="NWE91825.1"/>
    <property type="molecule type" value="Genomic_DNA"/>
</dbReference>
<evidence type="ECO:0000256" key="10">
    <source>
        <dbReference type="ARBA" id="ARBA00023136"/>
    </source>
</evidence>
<evidence type="ECO:0000256" key="6">
    <source>
        <dbReference type="ARBA" id="ARBA00022475"/>
    </source>
</evidence>
<sequence length="357" mass="39620">MLLIERYIIAEIRRPVSIMVGILTFVFASYSAERYLTQAANGTLALQSVIDMVVYKVIIALEMLVPVALYASVAIAMGRLYHDSEITAILASGASPLRLYRAIALISIPIAIAVTALSVYGRPWAYTQTYRLEQESKTDLDVNHLLSQRFNLNPDNGRMILAEQVDHESGNLKNALIYDPGEGKTRIFRSNFARVADPNPDDPIIAMTNGTSYTLQHAGTKDITFLFNTMALHLKPIEAEEDNKRKATSTVLLNASPLPKDKAELQWRETRGISAFLLALLAVPLSRSAPRKGRFSTLLPVSMLFVIIFYAGNIFRTLVANTTIALTPGLWLMPLLMALGVLAFMARDLSLLRRRPQ</sequence>
<evidence type="ECO:0000256" key="9">
    <source>
        <dbReference type="ARBA" id="ARBA00022989"/>
    </source>
</evidence>
<evidence type="ECO:0000256" key="7">
    <source>
        <dbReference type="ARBA" id="ARBA00022519"/>
    </source>
</evidence>
<dbReference type="GO" id="GO:0043190">
    <property type="term" value="C:ATP-binding cassette (ABC) transporter complex"/>
    <property type="evidence" value="ECO:0007669"/>
    <property type="project" value="InterPro"/>
</dbReference>
<keyword evidence="7" id="KW-0997">Cell inner membrane</keyword>
<feature type="transmembrane region" description="Helical" evidence="12">
    <location>
        <begin position="52"/>
        <end position="78"/>
    </location>
</feature>
<evidence type="ECO:0000256" key="12">
    <source>
        <dbReference type="SAM" id="Phobius"/>
    </source>
</evidence>
<evidence type="ECO:0000256" key="4">
    <source>
        <dbReference type="ARBA" id="ARBA00014213"/>
    </source>
</evidence>